<dbReference type="SUPFAM" id="SSF52172">
    <property type="entry name" value="CheY-like"/>
    <property type="match status" value="1"/>
</dbReference>
<dbReference type="InterPro" id="IPR011006">
    <property type="entry name" value="CheY-like_superfamily"/>
</dbReference>
<comment type="caution">
    <text evidence="4">The sequence shown here is derived from an EMBL/GenBank/DDBJ whole genome shotgun (WGS) entry which is preliminary data.</text>
</comment>
<gene>
    <name evidence="4" type="ORF">PQJ61_14675</name>
</gene>
<dbReference type="Proteomes" id="UP001221217">
    <property type="component" value="Unassembled WGS sequence"/>
</dbReference>
<dbReference type="PANTHER" id="PTHR44591">
    <property type="entry name" value="STRESS RESPONSE REGULATOR PROTEIN 1"/>
    <property type="match status" value="1"/>
</dbReference>
<dbReference type="Pfam" id="PF00072">
    <property type="entry name" value="Response_reg"/>
    <property type="match status" value="1"/>
</dbReference>
<evidence type="ECO:0000313" key="4">
    <source>
        <dbReference type="EMBL" id="MDC7228005.1"/>
    </source>
</evidence>
<evidence type="ECO:0000256" key="1">
    <source>
        <dbReference type="ARBA" id="ARBA00022553"/>
    </source>
</evidence>
<feature type="domain" description="Response regulatory" evidence="3">
    <location>
        <begin position="4"/>
        <end position="120"/>
    </location>
</feature>
<dbReference type="InterPro" id="IPR050595">
    <property type="entry name" value="Bact_response_regulator"/>
</dbReference>
<dbReference type="AlphaFoldDB" id="A0AAJ1MNM8"/>
<dbReference type="InterPro" id="IPR001789">
    <property type="entry name" value="Sig_transdc_resp-reg_receiver"/>
</dbReference>
<dbReference type="GO" id="GO:0000160">
    <property type="term" value="P:phosphorelay signal transduction system"/>
    <property type="evidence" value="ECO:0007669"/>
    <property type="project" value="InterPro"/>
</dbReference>
<protein>
    <submittedName>
        <fullName evidence="4">Response regulator</fullName>
    </submittedName>
</protein>
<proteinExistence type="predicted"/>
<dbReference type="EMBL" id="JAQQAL010000038">
    <property type="protein sequence ID" value="MDC7228005.1"/>
    <property type="molecule type" value="Genomic_DNA"/>
</dbReference>
<evidence type="ECO:0000313" key="5">
    <source>
        <dbReference type="Proteomes" id="UP001221217"/>
    </source>
</evidence>
<keyword evidence="1 2" id="KW-0597">Phosphoprotein</keyword>
<dbReference type="PROSITE" id="PS50110">
    <property type="entry name" value="RESPONSE_REGULATORY"/>
    <property type="match status" value="1"/>
</dbReference>
<evidence type="ECO:0000256" key="2">
    <source>
        <dbReference type="PROSITE-ProRule" id="PRU00169"/>
    </source>
</evidence>
<sequence>MKTKAIIAEDESILRLFLSMTLSTFGVDIRSEAQSGAEAVDAVRKHNPDVAFLDINMEAKEDGIDACEAIKSEFPETKVYFISAYPERVFQERLSSLDYDGYLEKPVNKEFLKSFLIKNALIA</sequence>
<name>A0AAJ1MNM8_9SPIO</name>
<evidence type="ECO:0000259" key="3">
    <source>
        <dbReference type="PROSITE" id="PS50110"/>
    </source>
</evidence>
<feature type="modified residue" description="4-aspartylphosphate" evidence="2">
    <location>
        <position position="54"/>
    </location>
</feature>
<dbReference type="SMART" id="SM00448">
    <property type="entry name" value="REC"/>
    <property type="match status" value="1"/>
</dbReference>
<accession>A0AAJ1MNM8</accession>
<organism evidence="4 5">
    <name type="scientific">Candidatus Thalassospirochaeta sargassi</name>
    <dbReference type="NCBI Taxonomy" id="3119039"/>
    <lineage>
        <taxon>Bacteria</taxon>
        <taxon>Pseudomonadati</taxon>
        <taxon>Spirochaetota</taxon>
        <taxon>Spirochaetia</taxon>
        <taxon>Spirochaetales</taxon>
        <taxon>Spirochaetaceae</taxon>
        <taxon>Candidatus Thalassospirochaeta</taxon>
    </lineage>
</organism>
<dbReference type="Gene3D" id="3.40.50.2300">
    <property type="match status" value="1"/>
</dbReference>
<reference evidence="4 5" key="1">
    <citation type="submission" date="2022-12" db="EMBL/GenBank/DDBJ databases">
        <title>Metagenome assembled genome from gulf of manar.</title>
        <authorList>
            <person name="Kohli P."/>
            <person name="Pk S."/>
            <person name="Venkata Ramana C."/>
            <person name="Sasikala C."/>
        </authorList>
    </citation>
    <scope>NUCLEOTIDE SEQUENCE [LARGE SCALE GENOMIC DNA]</scope>
    <source>
        <strain evidence="4">JB008</strain>
    </source>
</reference>
<dbReference type="PANTHER" id="PTHR44591:SF3">
    <property type="entry name" value="RESPONSE REGULATORY DOMAIN-CONTAINING PROTEIN"/>
    <property type="match status" value="1"/>
</dbReference>